<gene>
    <name evidence="2" type="primary">Contig12795.g13649</name>
    <name evidence="2" type="ORF">STYLEM_6812</name>
</gene>
<dbReference type="EMBL" id="CCKQ01006523">
    <property type="protein sequence ID" value="CDW77846.1"/>
    <property type="molecule type" value="Genomic_DNA"/>
</dbReference>
<dbReference type="InParanoid" id="A0A078A7K4"/>
<keyword evidence="3" id="KW-1185">Reference proteome</keyword>
<evidence type="ECO:0000256" key="1">
    <source>
        <dbReference type="SAM" id="SignalP"/>
    </source>
</evidence>
<dbReference type="Proteomes" id="UP000039865">
    <property type="component" value="Unassembled WGS sequence"/>
</dbReference>
<proteinExistence type="predicted"/>
<evidence type="ECO:0000313" key="2">
    <source>
        <dbReference type="EMBL" id="CDW77846.1"/>
    </source>
</evidence>
<dbReference type="OrthoDB" id="10657583at2759"/>
<dbReference type="AlphaFoldDB" id="A0A078A7K4"/>
<accession>A0A078A7K4</accession>
<keyword evidence="1" id="KW-0732">Signal</keyword>
<reference evidence="2 3" key="1">
    <citation type="submission" date="2014-06" db="EMBL/GenBank/DDBJ databases">
        <authorList>
            <person name="Swart Estienne"/>
        </authorList>
    </citation>
    <scope>NUCLEOTIDE SEQUENCE [LARGE SCALE GENOMIC DNA]</scope>
    <source>
        <strain evidence="2 3">130c</strain>
    </source>
</reference>
<evidence type="ECO:0000313" key="3">
    <source>
        <dbReference type="Proteomes" id="UP000039865"/>
    </source>
</evidence>
<feature type="chain" id="PRO_5001729320" evidence="1">
    <location>
        <begin position="17"/>
        <end position="920"/>
    </location>
</feature>
<organism evidence="2 3">
    <name type="scientific">Stylonychia lemnae</name>
    <name type="common">Ciliate</name>
    <dbReference type="NCBI Taxonomy" id="5949"/>
    <lineage>
        <taxon>Eukaryota</taxon>
        <taxon>Sar</taxon>
        <taxon>Alveolata</taxon>
        <taxon>Ciliophora</taxon>
        <taxon>Intramacronucleata</taxon>
        <taxon>Spirotrichea</taxon>
        <taxon>Stichotrichia</taxon>
        <taxon>Sporadotrichida</taxon>
        <taxon>Oxytrichidae</taxon>
        <taxon>Stylonychinae</taxon>
        <taxon>Stylonychia</taxon>
    </lineage>
</organism>
<name>A0A078A7K4_STYLE</name>
<protein>
    <submittedName>
        <fullName evidence="2">Uncharacterized protein</fullName>
    </submittedName>
</protein>
<feature type="signal peptide" evidence="1">
    <location>
        <begin position="1"/>
        <end position="16"/>
    </location>
</feature>
<sequence length="920" mass="103549">MKRILLSILSVATISATNDQPKFTYDGAGAPNVTDFQIKGQQSVLGLQDYIFNLQTNIQRVNGAKRAITTIKNIQQMSSYFASSGYAAVFSEQYSTSSVVSALQYIQDHMNWIYAYNSTINNLLKDQNTTCYDNLYSNFNTLSQATQILTSYATAKQTNQTLASIYAQQLIQICSNYQCENVLYDFIANINSEYTYFDQNCEMPQRLFQGSMQSKIYRGNRDQSINVVGGLLNQVLIALMVQSAYLTLSQLRLDAWVSVQDKYGQQIKVAFENIMQFDQILQTNYILNAGQNLNYLGFKPDTDQQVIADKVALYLSTYYPNKYWVVAVSASDLDNQESYYACSNCIVISQFYQNFNILIQGIDQSANPNVKLLNQQDWATYAQTFTDAFNLVTNLIAQPQYCFQSVLANFKNLKVALNGGTQQNVYHKFVTAPKQSLLLVVSSTILLVSIANAQAPYGQVVEGDIGDDIKAGIDTLTAIQKLVNSIEDPLSFSNSSDAVMAQMKNVMGMINQIASPGLTYYVYGDDYRANSASDIFQDTFDSLDSLSNYYQNYAYYLLKAQNKGYCSLALAQQFQDIVDSFQALEDFFQYYTFGNPQYLQEQFMLSCDNNVCSNAIMSLISSMIGDFEKVEDSCDILSALVDGSSDRGFYQGHRDMFTSVAAFGFSMMVMGVTMQSGYQTISESDYGQWKDVQSQYSLLLSNFYDRIVAYDSLLQDQENINWNAERNLRLFLKEQVQAGMTHQDVSTKIQAYFTQMYPSRYWIVYTYDNIQGESVNSWKCKYCFAALNVQGAFNILMGSVDRNSVANTALINDPYFTSSINNYVNQASMLVNDWFNYESNSNCLMGVFATSGSYSGAVAGDKDFNGIKVLESQTLIQTSATIWAVQGVCPHQQLMIQKSQVNETEEDKFVSISGLNYDQL</sequence>